<feature type="chain" id="PRO_5002168754" evidence="1">
    <location>
        <begin position="30"/>
        <end position="158"/>
    </location>
</feature>
<name>A0A0C2MHR2_THEKT</name>
<proteinExistence type="predicted"/>
<evidence type="ECO:0000313" key="3">
    <source>
        <dbReference type="Proteomes" id="UP000031668"/>
    </source>
</evidence>
<dbReference type="EMBL" id="JWZT01003500">
    <property type="protein sequence ID" value="KII66626.1"/>
    <property type="molecule type" value="Genomic_DNA"/>
</dbReference>
<keyword evidence="1" id="KW-0732">Signal</keyword>
<organism evidence="2 3">
    <name type="scientific">Thelohanellus kitauei</name>
    <name type="common">Myxosporean</name>
    <dbReference type="NCBI Taxonomy" id="669202"/>
    <lineage>
        <taxon>Eukaryota</taxon>
        <taxon>Metazoa</taxon>
        <taxon>Cnidaria</taxon>
        <taxon>Myxozoa</taxon>
        <taxon>Myxosporea</taxon>
        <taxon>Bivalvulida</taxon>
        <taxon>Platysporina</taxon>
        <taxon>Myxobolidae</taxon>
        <taxon>Thelohanellus</taxon>
    </lineage>
</organism>
<evidence type="ECO:0000256" key="1">
    <source>
        <dbReference type="SAM" id="SignalP"/>
    </source>
</evidence>
<feature type="signal peptide" evidence="1">
    <location>
        <begin position="1"/>
        <end position="29"/>
    </location>
</feature>
<sequence>MAHSVSLMSSLAKLVVFFSIFSFLYQGNCKRGECDPQTRTALEDAVAIIKKFKSDMAMGDTDDKFYVPDFYTWFVLHSKLPDESIGKKHARTPGHERTKRMIKKLSGDLVSRERREKMVRAVKGCMWEYGIDILDELLEGTERGPVSSDLITSQYYRD</sequence>
<keyword evidence="3" id="KW-1185">Reference proteome</keyword>
<reference evidence="2 3" key="1">
    <citation type="journal article" date="2014" name="Genome Biol. Evol.">
        <title>The genome of the myxosporean Thelohanellus kitauei shows adaptations to nutrient acquisition within its fish host.</title>
        <authorList>
            <person name="Yang Y."/>
            <person name="Xiong J."/>
            <person name="Zhou Z."/>
            <person name="Huo F."/>
            <person name="Miao W."/>
            <person name="Ran C."/>
            <person name="Liu Y."/>
            <person name="Zhang J."/>
            <person name="Feng J."/>
            <person name="Wang M."/>
            <person name="Wang M."/>
            <person name="Wang L."/>
            <person name="Yao B."/>
        </authorList>
    </citation>
    <scope>NUCLEOTIDE SEQUENCE [LARGE SCALE GENOMIC DNA]</scope>
    <source>
        <strain evidence="2">Wuqing</strain>
    </source>
</reference>
<evidence type="ECO:0000313" key="2">
    <source>
        <dbReference type="EMBL" id="KII66626.1"/>
    </source>
</evidence>
<gene>
    <name evidence="2" type="ORF">RF11_11338</name>
</gene>
<dbReference type="Proteomes" id="UP000031668">
    <property type="component" value="Unassembled WGS sequence"/>
</dbReference>
<comment type="caution">
    <text evidence="2">The sequence shown here is derived from an EMBL/GenBank/DDBJ whole genome shotgun (WGS) entry which is preliminary data.</text>
</comment>
<accession>A0A0C2MHR2</accession>
<dbReference type="AlphaFoldDB" id="A0A0C2MHR2"/>
<protein>
    <submittedName>
        <fullName evidence="2">Uncharacterized protein</fullName>
    </submittedName>
</protein>